<proteinExistence type="predicted"/>
<name>A0ABT6ZG72_9MICO</name>
<dbReference type="EMBL" id="JASJND010000006">
    <property type="protein sequence ID" value="MDJ1114632.1"/>
    <property type="molecule type" value="Genomic_DNA"/>
</dbReference>
<dbReference type="Gene3D" id="1.10.8.290">
    <property type="entry name" value="uncharacterized protein sp1917 domain"/>
    <property type="match status" value="1"/>
</dbReference>
<organism evidence="1 2">
    <name type="scientific">Microbacterium dauci</name>
    <dbReference type="NCBI Taxonomy" id="3048008"/>
    <lineage>
        <taxon>Bacteria</taxon>
        <taxon>Bacillati</taxon>
        <taxon>Actinomycetota</taxon>
        <taxon>Actinomycetes</taxon>
        <taxon>Micrococcales</taxon>
        <taxon>Microbacteriaceae</taxon>
        <taxon>Microbacterium</taxon>
    </lineage>
</organism>
<dbReference type="Pfam" id="PF09966">
    <property type="entry name" value="DUF2200"/>
    <property type="match status" value="1"/>
</dbReference>
<dbReference type="InterPro" id="IPR023204">
    <property type="entry name" value="SP1917_dom_sf"/>
</dbReference>
<dbReference type="Proteomes" id="UP001321481">
    <property type="component" value="Unassembled WGS sequence"/>
</dbReference>
<accession>A0ABT6ZG72</accession>
<keyword evidence="2" id="KW-1185">Reference proteome</keyword>
<dbReference type="InterPro" id="IPR014580">
    <property type="entry name" value="UCP033199"/>
</dbReference>
<comment type="caution">
    <text evidence="1">The sequence shown here is derived from an EMBL/GenBank/DDBJ whole genome shotgun (WGS) entry which is preliminary data.</text>
</comment>
<sequence>MEQTPRQRANAERVKRMPFSDLYPMYVTKVERKGRTRDELDTAIRWLTGFDDAELAEHLSTGTSVRELFDAAVVHPGAVQITGVVCGVRIADIDDPLMRHVRIMDKIVDDLAKGRPLERVLRTEAS</sequence>
<evidence type="ECO:0000313" key="1">
    <source>
        <dbReference type="EMBL" id="MDJ1114632.1"/>
    </source>
</evidence>
<reference evidence="1 2" key="1">
    <citation type="submission" date="2023-05" db="EMBL/GenBank/DDBJ databases">
        <title>Microbacterium dauci sp.nov., Isolated from Carrot Rhizosphere Soil.</title>
        <authorList>
            <person name="Xiao Z."/>
            <person name="Zheng J."/>
        </authorList>
    </citation>
    <scope>NUCLEOTIDE SEQUENCE [LARGE SCALE GENOMIC DNA]</scope>
    <source>
        <strain evidence="1 2">LX3-4</strain>
    </source>
</reference>
<protein>
    <submittedName>
        <fullName evidence="1">DUF2200 domain-containing protein</fullName>
    </submittedName>
</protein>
<gene>
    <name evidence="1" type="ORF">QNI14_09215</name>
</gene>
<evidence type="ECO:0000313" key="2">
    <source>
        <dbReference type="Proteomes" id="UP001321481"/>
    </source>
</evidence>